<comment type="caution">
    <text evidence="2">The sequence shown here is derived from an EMBL/GenBank/DDBJ whole genome shotgun (WGS) entry which is preliminary data.</text>
</comment>
<keyword evidence="3" id="KW-1185">Reference proteome</keyword>
<dbReference type="EMBL" id="BMID01000001">
    <property type="protein sequence ID" value="GGA07130.1"/>
    <property type="molecule type" value="Genomic_DNA"/>
</dbReference>
<accession>A0ABQ1FEQ4</accession>
<dbReference type="PANTHER" id="PTHR20883">
    <property type="entry name" value="PHYTANOYL-COA DIOXYGENASE DOMAIN CONTAINING 1"/>
    <property type="match status" value="1"/>
</dbReference>
<comment type="cofactor">
    <cofactor evidence="1">
        <name>Fe(2+)</name>
        <dbReference type="ChEBI" id="CHEBI:29033"/>
    </cofactor>
</comment>
<evidence type="ECO:0000313" key="2">
    <source>
        <dbReference type="EMBL" id="GGA07130.1"/>
    </source>
</evidence>
<organism evidence="2 3">
    <name type="scientific">Blastomonas marina</name>
    <dbReference type="NCBI Taxonomy" id="1867408"/>
    <lineage>
        <taxon>Bacteria</taxon>
        <taxon>Pseudomonadati</taxon>
        <taxon>Pseudomonadota</taxon>
        <taxon>Alphaproteobacteria</taxon>
        <taxon>Sphingomonadales</taxon>
        <taxon>Sphingomonadaceae</taxon>
        <taxon>Blastomonas</taxon>
    </lineage>
</organism>
<proteinExistence type="predicted"/>
<protein>
    <recommendedName>
        <fullName evidence="4">Phytanoyl-CoA dioxygenase</fullName>
    </recommendedName>
</protein>
<dbReference type="Proteomes" id="UP000603317">
    <property type="component" value="Unassembled WGS sequence"/>
</dbReference>
<reference evidence="3" key="1">
    <citation type="journal article" date="2019" name="Int. J. Syst. Evol. Microbiol.">
        <title>The Global Catalogue of Microorganisms (GCM) 10K type strain sequencing project: providing services to taxonomists for standard genome sequencing and annotation.</title>
        <authorList>
            <consortium name="The Broad Institute Genomics Platform"/>
            <consortium name="The Broad Institute Genome Sequencing Center for Infectious Disease"/>
            <person name="Wu L."/>
            <person name="Ma J."/>
        </authorList>
    </citation>
    <scope>NUCLEOTIDE SEQUENCE [LARGE SCALE GENOMIC DNA]</scope>
    <source>
        <strain evidence="3">CGMCC 1.15297</strain>
    </source>
</reference>
<sequence length="306" mass="33304">MAAILRDPTLQEALDRDGYVAVPLLEPREVSGLLTALAGLAPADEWTPDGSGPAMNSYHCSFLDTGKAYKRAAFELLSKAFAEAIARHLADFRPLSANFYVKPTGQGRIPVHQNWPVLDSLDATSVTMWCPLVDVDATNGTLHVVPGSHKLVPHIEGPGSLSFFSAYRDDLDDQLVPLAASAGHGFIFDDSLVHGSPENHGPDPRIAVQITCVPAAAEPVFYFNSGDEEFELVDADSEFYLQNDVTDLVSRQADWRVRGRVASRNRQIDKREFVGLVKRKRSGGEPGSLRSSLLRGLASLLPLRSS</sequence>
<evidence type="ECO:0000256" key="1">
    <source>
        <dbReference type="ARBA" id="ARBA00001954"/>
    </source>
</evidence>
<name>A0ABQ1FEQ4_9SPHN</name>
<dbReference type="Pfam" id="PF05721">
    <property type="entry name" value="PhyH"/>
    <property type="match status" value="1"/>
</dbReference>
<dbReference type="InterPro" id="IPR008775">
    <property type="entry name" value="Phytyl_CoA_dOase-like"/>
</dbReference>
<dbReference type="PANTHER" id="PTHR20883:SF48">
    <property type="entry name" value="ECTOINE DIOXYGENASE"/>
    <property type="match status" value="1"/>
</dbReference>
<dbReference type="Gene3D" id="2.60.120.620">
    <property type="entry name" value="q2cbj1_9rhob like domain"/>
    <property type="match status" value="1"/>
</dbReference>
<dbReference type="RefSeq" id="WP_188642232.1">
    <property type="nucleotide sequence ID" value="NZ_BMID01000001.1"/>
</dbReference>
<evidence type="ECO:0008006" key="4">
    <source>
        <dbReference type="Google" id="ProtNLM"/>
    </source>
</evidence>
<evidence type="ECO:0000313" key="3">
    <source>
        <dbReference type="Proteomes" id="UP000603317"/>
    </source>
</evidence>
<gene>
    <name evidence="2" type="ORF">GCM10010923_16410</name>
</gene>
<dbReference type="SUPFAM" id="SSF51197">
    <property type="entry name" value="Clavaminate synthase-like"/>
    <property type="match status" value="1"/>
</dbReference>